<dbReference type="EMBL" id="CP023702">
    <property type="protein sequence ID" value="QEU73765.1"/>
    <property type="molecule type" value="Genomic_DNA"/>
</dbReference>
<dbReference type="KEGG" id="snk:CP967_18780"/>
<name>A0A5J6FFP3_9ACTN</name>
<accession>A0A5J6FFP3</accession>
<gene>
    <name evidence="3" type="ORF">CP967_18780</name>
</gene>
<dbReference type="RefSeq" id="WP_150489072.1">
    <property type="nucleotide sequence ID" value="NZ_BMUV01000028.1"/>
</dbReference>
<feature type="transmembrane region" description="Helical" evidence="2">
    <location>
        <begin position="129"/>
        <end position="152"/>
    </location>
</feature>
<feature type="transmembrane region" description="Helical" evidence="2">
    <location>
        <begin position="91"/>
        <end position="117"/>
    </location>
</feature>
<reference evidence="3 4" key="1">
    <citation type="submission" date="2017-09" db="EMBL/GenBank/DDBJ databases">
        <authorList>
            <person name="Lee N."/>
            <person name="Cho B.-K."/>
        </authorList>
    </citation>
    <scope>NUCLEOTIDE SEQUENCE [LARGE SCALE GENOMIC DNA]</scope>
    <source>
        <strain evidence="3 4">ATCC 12769</strain>
    </source>
</reference>
<keyword evidence="2" id="KW-0472">Membrane</keyword>
<sequence length="308" mass="32146">MAVAMYRAVLLARRNKQRNEKLSARRRKLDRHVVQESTAQEKQRQATYERALVPFRDAFARLKRVDLAELAPVDPAGHTTADVELLEIQRLAVSAVGSLIGGGAAGAGIGAATYLAVGAFATASTGTAISGLSGAAASSATMAWLGGGSLAAGGGGMAAGTAVLAAVVAVPTLVVGGVLLEWRGRSAREDQEKVAEELGAAESELAEARRTLSEVFQRSREIRLVLKDLCVAMEERLPAFAALAADHDDYRAYDAEQRAQVKEVFDLACTTVKVMAAPPAGEDGRVGELSGRVVADARAHLAELASAA</sequence>
<dbReference type="Proteomes" id="UP000326178">
    <property type="component" value="Chromosome"/>
</dbReference>
<protein>
    <submittedName>
        <fullName evidence="3">Uncharacterized protein</fullName>
    </submittedName>
</protein>
<dbReference type="AlphaFoldDB" id="A0A5J6FFP3"/>
<keyword evidence="4" id="KW-1185">Reference proteome</keyword>
<proteinExistence type="predicted"/>
<keyword evidence="1" id="KW-0175">Coiled coil</keyword>
<organism evidence="3 4">
    <name type="scientific">Streptomyces nitrosporeus</name>
    <dbReference type="NCBI Taxonomy" id="28894"/>
    <lineage>
        <taxon>Bacteria</taxon>
        <taxon>Bacillati</taxon>
        <taxon>Actinomycetota</taxon>
        <taxon>Actinomycetes</taxon>
        <taxon>Kitasatosporales</taxon>
        <taxon>Streptomycetaceae</taxon>
        <taxon>Streptomyces</taxon>
    </lineage>
</organism>
<feature type="coiled-coil region" evidence="1">
    <location>
        <begin position="191"/>
        <end position="218"/>
    </location>
</feature>
<evidence type="ECO:0000256" key="2">
    <source>
        <dbReference type="SAM" id="Phobius"/>
    </source>
</evidence>
<evidence type="ECO:0000313" key="4">
    <source>
        <dbReference type="Proteomes" id="UP000326178"/>
    </source>
</evidence>
<keyword evidence="2" id="KW-0812">Transmembrane</keyword>
<evidence type="ECO:0000313" key="3">
    <source>
        <dbReference type="EMBL" id="QEU73765.1"/>
    </source>
</evidence>
<feature type="transmembrane region" description="Helical" evidence="2">
    <location>
        <begin position="158"/>
        <end position="180"/>
    </location>
</feature>
<evidence type="ECO:0000256" key="1">
    <source>
        <dbReference type="SAM" id="Coils"/>
    </source>
</evidence>
<dbReference type="OrthoDB" id="4335610at2"/>
<keyword evidence="2" id="KW-1133">Transmembrane helix</keyword>